<gene>
    <name evidence="7" type="ORF">CH341_13230</name>
</gene>
<feature type="transmembrane region" description="Helical" evidence="5">
    <location>
        <begin position="34"/>
        <end position="54"/>
    </location>
</feature>
<dbReference type="InterPro" id="IPR036259">
    <property type="entry name" value="MFS_trans_sf"/>
</dbReference>
<feature type="transmembrane region" description="Helical" evidence="5">
    <location>
        <begin position="95"/>
        <end position="113"/>
    </location>
</feature>
<dbReference type="PANTHER" id="PTHR23539">
    <property type="entry name" value="MFS TRANSPORTER"/>
    <property type="match status" value="1"/>
</dbReference>
<evidence type="ECO:0000259" key="6">
    <source>
        <dbReference type="PROSITE" id="PS50850"/>
    </source>
</evidence>
<evidence type="ECO:0000256" key="4">
    <source>
        <dbReference type="SAM" id="MobiDB-lite"/>
    </source>
</evidence>
<feature type="transmembrane region" description="Helical" evidence="5">
    <location>
        <begin position="268"/>
        <end position="291"/>
    </location>
</feature>
<dbReference type="OrthoDB" id="9812574at2"/>
<feature type="transmembrane region" description="Helical" evidence="5">
    <location>
        <begin position="185"/>
        <end position="202"/>
    </location>
</feature>
<protein>
    <submittedName>
        <fullName evidence="7">MFS transporter</fullName>
    </submittedName>
</protein>
<feature type="transmembrane region" description="Helical" evidence="5">
    <location>
        <begin position="125"/>
        <end position="148"/>
    </location>
</feature>
<evidence type="ECO:0000256" key="2">
    <source>
        <dbReference type="ARBA" id="ARBA00022989"/>
    </source>
</evidence>
<dbReference type="PANTHER" id="PTHR23539:SF1">
    <property type="entry name" value="MAJOR FACILITATOR SUPERFAMILY (MFS) PROFILE DOMAIN-CONTAINING PROTEIN"/>
    <property type="match status" value="1"/>
</dbReference>
<dbReference type="Pfam" id="PF07690">
    <property type="entry name" value="MFS_1"/>
    <property type="match status" value="1"/>
</dbReference>
<name>A0A327L7F3_9BRAD</name>
<keyword evidence="1 5" id="KW-0812">Transmembrane</keyword>
<feature type="transmembrane region" description="Helical" evidence="5">
    <location>
        <begin position="327"/>
        <end position="349"/>
    </location>
</feature>
<dbReference type="SUPFAM" id="SSF103473">
    <property type="entry name" value="MFS general substrate transporter"/>
    <property type="match status" value="1"/>
</dbReference>
<dbReference type="Gene3D" id="1.20.1250.20">
    <property type="entry name" value="MFS general substrate transporter like domains"/>
    <property type="match status" value="2"/>
</dbReference>
<feature type="region of interest" description="Disordered" evidence="4">
    <location>
        <begin position="1"/>
        <end position="26"/>
    </location>
</feature>
<feature type="transmembrane region" description="Helical" evidence="5">
    <location>
        <begin position="160"/>
        <end position="179"/>
    </location>
</feature>
<feature type="transmembrane region" description="Helical" evidence="5">
    <location>
        <begin position="66"/>
        <end position="88"/>
    </location>
</feature>
<organism evidence="7 8">
    <name type="scientific">Rhodoplanes roseus</name>
    <dbReference type="NCBI Taxonomy" id="29409"/>
    <lineage>
        <taxon>Bacteria</taxon>
        <taxon>Pseudomonadati</taxon>
        <taxon>Pseudomonadota</taxon>
        <taxon>Alphaproteobacteria</taxon>
        <taxon>Hyphomicrobiales</taxon>
        <taxon>Nitrobacteraceae</taxon>
        <taxon>Rhodoplanes</taxon>
    </lineage>
</organism>
<feature type="transmembrane region" description="Helical" evidence="5">
    <location>
        <begin position="303"/>
        <end position="321"/>
    </location>
</feature>
<dbReference type="RefSeq" id="WP_111419506.1">
    <property type="nucleotide sequence ID" value="NZ_NPEX01000078.1"/>
</dbReference>
<evidence type="ECO:0000256" key="1">
    <source>
        <dbReference type="ARBA" id="ARBA00022692"/>
    </source>
</evidence>
<keyword evidence="2 5" id="KW-1133">Transmembrane helix</keyword>
<dbReference type="PROSITE" id="PS50850">
    <property type="entry name" value="MFS"/>
    <property type="match status" value="1"/>
</dbReference>
<evidence type="ECO:0000256" key="5">
    <source>
        <dbReference type="SAM" id="Phobius"/>
    </source>
</evidence>
<dbReference type="EMBL" id="NPEX01000078">
    <property type="protein sequence ID" value="RAI43638.1"/>
    <property type="molecule type" value="Genomic_DNA"/>
</dbReference>
<feature type="transmembrane region" description="Helical" evidence="5">
    <location>
        <begin position="390"/>
        <end position="410"/>
    </location>
</feature>
<dbReference type="InterPro" id="IPR011701">
    <property type="entry name" value="MFS"/>
</dbReference>
<dbReference type="InterPro" id="IPR020846">
    <property type="entry name" value="MFS_dom"/>
</dbReference>
<evidence type="ECO:0000256" key="3">
    <source>
        <dbReference type="ARBA" id="ARBA00023136"/>
    </source>
</evidence>
<evidence type="ECO:0000313" key="7">
    <source>
        <dbReference type="EMBL" id="RAI43638.1"/>
    </source>
</evidence>
<feature type="transmembrane region" description="Helical" evidence="5">
    <location>
        <begin position="361"/>
        <end position="384"/>
    </location>
</feature>
<feature type="compositionally biased region" description="Gly residues" evidence="4">
    <location>
        <begin position="1"/>
        <end position="12"/>
    </location>
</feature>
<comment type="caution">
    <text evidence="7">The sequence shown here is derived from an EMBL/GenBank/DDBJ whole genome shotgun (WGS) entry which is preliminary data.</text>
</comment>
<feature type="transmembrane region" description="Helical" evidence="5">
    <location>
        <begin position="236"/>
        <end position="256"/>
    </location>
</feature>
<proteinExistence type="predicted"/>
<keyword evidence="3 5" id="KW-0472">Membrane</keyword>
<reference evidence="7 8" key="1">
    <citation type="submission" date="2017-07" db="EMBL/GenBank/DDBJ databases">
        <title>Draft Genome Sequences of Select Purple Nonsulfur Bacteria.</title>
        <authorList>
            <person name="Lasarre B."/>
            <person name="Mckinlay J.B."/>
        </authorList>
    </citation>
    <scope>NUCLEOTIDE SEQUENCE [LARGE SCALE GENOMIC DNA]</scope>
    <source>
        <strain evidence="7 8">DSM 5909</strain>
    </source>
</reference>
<sequence>MESAGAIGGGEGASPPSGEPPAPPSRESLQGLDWFTFFLANAQTGFGPFIAVYLTAQAWTQVDIGLVLTIGGLAALLGQIPGGAIVDAARSERRIAVLAVASVSVSALMIAAWPSFASVTAAQIIHSAGSCILGPAIAAISLGLVGHAAVGERLGRNARFAAIGNGVAAAGMGACGYFLSDRAVFYVTVLLGVPTILAILRIRERDIDPVKAHGGVPHEAPRDPTAVMSAVLTRPLVVFAAAMVLFHLANAAMLPLMGGILTRRSSDWATVLIAACIVVPQIVVALFSPAVGRRAQAWGRRPILLLGFLALAIRGVLFAFVRDPVVLVAVQILDGITAAVMAVMVPLIIADVTRGTGHFNLAQGIVGTGVGIGAALSTTFAGYLSDRFGGSVAFFALAATAAAGLALALIMMPETRPGGDDPDAPETAPPRC</sequence>
<dbReference type="AlphaFoldDB" id="A0A327L7F3"/>
<accession>A0A327L7F3</accession>
<evidence type="ECO:0000313" key="8">
    <source>
        <dbReference type="Proteomes" id="UP000249130"/>
    </source>
</evidence>
<dbReference type="GO" id="GO:0022857">
    <property type="term" value="F:transmembrane transporter activity"/>
    <property type="evidence" value="ECO:0007669"/>
    <property type="project" value="InterPro"/>
</dbReference>
<feature type="domain" description="Major facilitator superfamily (MFS) profile" evidence="6">
    <location>
        <begin position="226"/>
        <end position="432"/>
    </location>
</feature>
<keyword evidence="8" id="KW-1185">Reference proteome</keyword>
<dbReference type="Proteomes" id="UP000249130">
    <property type="component" value="Unassembled WGS sequence"/>
</dbReference>